<comment type="catalytic activity">
    <reaction evidence="1">
        <text>S-ubiquitinyl-[E2 ubiquitin-conjugating enzyme]-L-cysteine + [acceptor protein]-L-lysine = [E2 ubiquitin-conjugating enzyme]-L-cysteine + N(6)-ubiquitinyl-[acceptor protein]-L-lysine.</text>
        <dbReference type="EC" id="2.3.2.27"/>
    </reaction>
</comment>
<feature type="compositionally biased region" description="Basic and acidic residues" evidence="8">
    <location>
        <begin position="446"/>
        <end position="455"/>
    </location>
</feature>
<organism evidence="10 11">
    <name type="scientific">Ditylenchus dipsaci</name>
    <dbReference type="NCBI Taxonomy" id="166011"/>
    <lineage>
        <taxon>Eukaryota</taxon>
        <taxon>Metazoa</taxon>
        <taxon>Ecdysozoa</taxon>
        <taxon>Nematoda</taxon>
        <taxon>Chromadorea</taxon>
        <taxon>Rhabditida</taxon>
        <taxon>Tylenchina</taxon>
        <taxon>Tylenchomorpha</taxon>
        <taxon>Sphaerularioidea</taxon>
        <taxon>Anguinidae</taxon>
        <taxon>Anguininae</taxon>
        <taxon>Ditylenchus</taxon>
    </lineage>
</organism>
<keyword evidence="3 7" id="KW-0479">Metal-binding</keyword>
<dbReference type="SMART" id="SM00356">
    <property type="entry name" value="ZnF_C3H1"/>
    <property type="match status" value="4"/>
</dbReference>
<name>A0A915E719_9BILA</name>
<evidence type="ECO:0000256" key="5">
    <source>
        <dbReference type="ARBA" id="ARBA00022771"/>
    </source>
</evidence>
<feature type="region of interest" description="Disordered" evidence="8">
    <location>
        <begin position="440"/>
        <end position="461"/>
    </location>
</feature>
<evidence type="ECO:0000313" key="11">
    <source>
        <dbReference type="WBParaSite" id="jg3522"/>
    </source>
</evidence>
<proteinExistence type="predicted"/>
<evidence type="ECO:0000256" key="4">
    <source>
        <dbReference type="ARBA" id="ARBA00022737"/>
    </source>
</evidence>
<dbReference type="InterPro" id="IPR041367">
    <property type="entry name" value="Znf-CCCH_4"/>
</dbReference>
<evidence type="ECO:0000256" key="1">
    <source>
        <dbReference type="ARBA" id="ARBA00000900"/>
    </source>
</evidence>
<dbReference type="WBParaSite" id="jg3522">
    <property type="protein sequence ID" value="jg3522"/>
    <property type="gene ID" value="jg3522"/>
</dbReference>
<dbReference type="EC" id="2.3.2.27" evidence="2"/>
<dbReference type="AlphaFoldDB" id="A0A915E719"/>
<dbReference type="PROSITE" id="PS50103">
    <property type="entry name" value="ZF_C3H1"/>
    <property type="match status" value="4"/>
</dbReference>
<protein>
    <recommendedName>
        <fullName evidence="2">RING-type E3 ubiquitin transferase</fullName>
        <ecNumber evidence="2">2.3.2.27</ecNumber>
    </recommendedName>
</protein>
<keyword evidence="6 7" id="KW-0862">Zinc</keyword>
<dbReference type="PANTHER" id="PTHR11224:SF10">
    <property type="entry name" value="IP09428P-RELATED"/>
    <property type="match status" value="1"/>
</dbReference>
<evidence type="ECO:0000259" key="9">
    <source>
        <dbReference type="PROSITE" id="PS50103"/>
    </source>
</evidence>
<keyword evidence="4" id="KW-0677">Repeat</keyword>
<evidence type="ECO:0000256" key="7">
    <source>
        <dbReference type="PROSITE-ProRule" id="PRU00723"/>
    </source>
</evidence>
<evidence type="ECO:0000256" key="6">
    <source>
        <dbReference type="ARBA" id="ARBA00022833"/>
    </source>
</evidence>
<dbReference type="GO" id="GO:0000209">
    <property type="term" value="P:protein polyubiquitination"/>
    <property type="evidence" value="ECO:0007669"/>
    <property type="project" value="InterPro"/>
</dbReference>
<dbReference type="Pfam" id="PF14608">
    <property type="entry name" value="zf-CCCH_2"/>
    <property type="match status" value="3"/>
</dbReference>
<evidence type="ECO:0000256" key="8">
    <source>
        <dbReference type="SAM" id="MobiDB-lite"/>
    </source>
</evidence>
<feature type="domain" description="C3H1-type" evidence="9">
    <location>
        <begin position="240"/>
        <end position="267"/>
    </location>
</feature>
<feature type="domain" description="C3H1-type" evidence="9">
    <location>
        <begin position="38"/>
        <end position="65"/>
    </location>
</feature>
<feature type="zinc finger region" description="C3H1-type" evidence="7">
    <location>
        <begin position="378"/>
        <end position="408"/>
    </location>
</feature>
<dbReference type="Proteomes" id="UP000887574">
    <property type="component" value="Unplaced"/>
</dbReference>
<feature type="zinc finger region" description="C3H1-type" evidence="7">
    <location>
        <begin position="38"/>
        <end position="65"/>
    </location>
</feature>
<reference evidence="11" key="1">
    <citation type="submission" date="2022-11" db="UniProtKB">
        <authorList>
            <consortium name="WormBaseParasite"/>
        </authorList>
    </citation>
    <scope>IDENTIFICATION</scope>
</reference>
<dbReference type="InterPro" id="IPR045072">
    <property type="entry name" value="MKRN-like"/>
</dbReference>
<dbReference type="Gene3D" id="4.10.1000.10">
    <property type="entry name" value="Zinc finger, CCCH-type"/>
    <property type="match status" value="1"/>
</dbReference>
<dbReference type="InterPro" id="IPR036855">
    <property type="entry name" value="Znf_CCCH_sf"/>
</dbReference>
<evidence type="ECO:0000256" key="2">
    <source>
        <dbReference type="ARBA" id="ARBA00012483"/>
    </source>
</evidence>
<feature type="domain" description="C3H1-type" evidence="9">
    <location>
        <begin position="66"/>
        <end position="93"/>
    </location>
</feature>
<dbReference type="InterPro" id="IPR000571">
    <property type="entry name" value="Znf_CCCH"/>
</dbReference>
<evidence type="ECO:0000313" key="10">
    <source>
        <dbReference type="Proteomes" id="UP000887574"/>
    </source>
</evidence>
<sequence>MNSENNISSEFGDNPPSSSAIAPVNQQPSSSNIRSSGLSKQILCRYFASNMCYRGDSCSFSHDRNAKADMVCKYYSLGNCSYGQACRYDHIRPKAPVSASHSSAPSAVVSSDPPPVLLQRNSDANRVNSAVLPVNNHRKASSRFCNLPCIDSVAPSANVKRNESKEKAGNARQGVYLVPNNVVSASPPACPVVNAWARPLQSSNNFCMASMGYDLQGIEGNSFTPLATSEDQAVYPQIPYEDIPLCPYHESGFCIDGDECIFVHGNLCEMCGLNVLHPYNESKCKEHHRECLAEHEKAMEEAFAEAREEVALWDLAELQALFCLNCIREWRRRSETFETKTVRSCPECRVLSDFIIPSESWVEEQTEKDKVINLYRENMKQKQCKYIKAGQVDDCPFGNKCFYKHQLPDGTVVRGNRRKLCADSDDEIIMTEVIHSLMVSMGGSSRDGRSNDRNSRGHRPH</sequence>
<accession>A0A915E719</accession>
<keyword evidence="10" id="KW-1185">Reference proteome</keyword>
<dbReference type="PANTHER" id="PTHR11224">
    <property type="entry name" value="MAKORIN-RELATED"/>
    <property type="match status" value="1"/>
</dbReference>
<dbReference type="GO" id="GO:0008270">
    <property type="term" value="F:zinc ion binding"/>
    <property type="evidence" value="ECO:0007669"/>
    <property type="project" value="UniProtKB-KW"/>
</dbReference>
<evidence type="ECO:0000256" key="3">
    <source>
        <dbReference type="ARBA" id="ARBA00022723"/>
    </source>
</evidence>
<dbReference type="SUPFAM" id="SSF90229">
    <property type="entry name" value="CCCH zinc finger"/>
    <property type="match status" value="2"/>
</dbReference>
<feature type="zinc finger region" description="C3H1-type" evidence="7">
    <location>
        <begin position="240"/>
        <end position="267"/>
    </location>
</feature>
<dbReference type="GO" id="GO:0061630">
    <property type="term" value="F:ubiquitin protein ligase activity"/>
    <property type="evidence" value="ECO:0007669"/>
    <property type="project" value="UniProtKB-EC"/>
</dbReference>
<feature type="domain" description="C3H1-type" evidence="9">
    <location>
        <begin position="378"/>
        <end position="408"/>
    </location>
</feature>
<feature type="zinc finger region" description="C3H1-type" evidence="7">
    <location>
        <begin position="66"/>
        <end position="93"/>
    </location>
</feature>
<dbReference type="SUPFAM" id="SSF57850">
    <property type="entry name" value="RING/U-box"/>
    <property type="match status" value="1"/>
</dbReference>
<dbReference type="Pfam" id="PF18044">
    <property type="entry name" value="zf-CCCH_4"/>
    <property type="match status" value="1"/>
</dbReference>
<keyword evidence="5 7" id="KW-0863">Zinc-finger</keyword>
<feature type="region of interest" description="Disordered" evidence="8">
    <location>
        <begin position="1"/>
        <end position="34"/>
    </location>
</feature>